<organism evidence="2 3">
    <name type="scientific">Immersiella caudata</name>
    <dbReference type="NCBI Taxonomy" id="314043"/>
    <lineage>
        <taxon>Eukaryota</taxon>
        <taxon>Fungi</taxon>
        <taxon>Dikarya</taxon>
        <taxon>Ascomycota</taxon>
        <taxon>Pezizomycotina</taxon>
        <taxon>Sordariomycetes</taxon>
        <taxon>Sordariomycetidae</taxon>
        <taxon>Sordariales</taxon>
        <taxon>Lasiosphaeriaceae</taxon>
        <taxon>Immersiella</taxon>
    </lineage>
</organism>
<proteinExistence type="predicted"/>
<evidence type="ECO:0000313" key="2">
    <source>
        <dbReference type="EMBL" id="KAK0616796.1"/>
    </source>
</evidence>
<feature type="non-terminal residue" evidence="2">
    <location>
        <position position="1"/>
    </location>
</feature>
<evidence type="ECO:0000313" key="3">
    <source>
        <dbReference type="Proteomes" id="UP001175000"/>
    </source>
</evidence>
<comment type="caution">
    <text evidence="2">The sequence shown here is derived from an EMBL/GenBank/DDBJ whole genome shotgun (WGS) entry which is preliminary data.</text>
</comment>
<feature type="region of interest" description="Disordered" evidence="1">
    <location>
        <begin position="62"/>
        <end position="89"/>
    </location>
</feature>
<protein>
    <submittedName>
        <fullName evidence="2">Uncharacterized protein</fullName>
    </submittedName>
</protein>
<dbReference type="EMBL" id="JAULSU010000005">
    <property type="protein sequence ID" value="KAK0616796.1"/>
    <property type="molecule type" value="Genomic_DNA"/>
</dbReference>
<gene>
    <name evidence="2" type="ORF">B0T14DRAFT_434938</name>
</gene>
<evidence type="ECO:0000256" key="1">
    <source>
        <dbReference type="SAM" id="MobiDB-lite"/>
    </source>
</evidence>
<dbReference type="Proteomes" id="UP001175000">
    <property type="component" value="Unassembled WGS sequence"/>
</dbReference>
<sequence>KKAKTYNTRDSLVVTDPTTSLAVTGLSMGERTGSRAFQYLWSYVLNGEFGRTHILLSHVPKGATSGQRLERTADGLGSKGRDSNGPALDSTVFSTKFPFTSPPLGTPQHAPMLPYLPLPHLR</sequence>
<accession>A0AA39WJY0</accession>
<reference evidence="2" key="1">
    <citation type="submission" date="2023-06" db="EMBL/GenBank/DDBJ databases">
        <title>Genome-scale phylogeny and comparative genomics of the fungal order Sordariales.</title>
        <authorList>
            <consortium name="Lawrence Berkeley National Laboratory"/>
            <person name="Hensen N."/>
            <person name="Bonometti L."/>
            <person name="Westerberg I."/>
            <person name="Brannstrom I.O."/>
            <person name="Guillou S."/>
            <person name="Cros-Aarteil S."/>
            <person name="Calhoun S."/>
            <person name="Haridas S."/>
            <person name="Kuo A."/>
            <person name="Mondo S."/>
            <person name="Pangilinan J."/>
            <person name="Riley R."/>
            <person name="Labutti K."/>
            <person name="Andreopoulos B."/>
            <person name="Lipzen A."/>
            <person name="Chen C."/>
            <person name="Yanf M."/>
            <person name="Daum C."/>
            <person name="Ng V."/>
            <person name="Clum A."/>
            <person name="Steindorff A."/>
            <person name="Ohm R."/>
            <person name="Martin F."/>
            <person name="Silar P."/>
            <person name="Natvig D."/>
            <person name="Lalanne C."/>
            <person name="Gautier V."/>
            <person name="Ament-Velasquez S.L."/>
            <person name="Kruys A."/>
            <person name="Hutchinson M.I."/>
            <person name="Powell A.J."/>
            <person name="Barry K."/>
            <person name="Miller A.N."/>
            <person name="Grigoriev I.V."/>
            <person name="Debuchy R."/>
            <person name="Gladieux P."/>
            <person name="Thoren M.H."/>
            <person name="Johannesson H."/>
        </authorList>
    </citation>
    <scope>NUCLEOTIDE SEQUENCE</scope>
    <source>
        <strain evidence="2">CBS 606.72</strain>
    </source>
</reference>
<keyword evidence="3" id="KW-1185">Reference proteome</keyword>
<name>A0AA39WJY0_9PEZI</name>
<dbReference type="AlphaFoldDB" id="A0AA39WJY0"/>